<feature type="transmembrane region" description="Helical" evidence="10">
    <location>
        <begin position="192"/>
        <end position="214"/>
    </location>
</feature>
<gene>
    <name evidence="11" type="ORF">LKD31_08905</name>
</gene>
<dbReference type="EMBL" id="JAJEQC010000008">
    <property type="protein sequence ID" value="MCC2137134.1"/>
    <property type="molecule type" value="Genomic_DNA"/>
</dbReference>
<comment type="subcellular location">
    <subcellularLocation>
        <location evidence="1">Cell membrane</location>
        <topology evidence="1">Multi-pass membrane protein</topology>
    </subcellularLocation>
</comment>
<evidence type="ECO:0000256" key="8">
    <source>
        <dbReference type="ARBA" id="ARBA00023136"/>
    </source>
</evidence>
<evidence type="ECO:0000313" key="12">
    <source>
        <dbReference type="Proteomes" id="UP001199424"/>
    </source>
</evidence>
<evidence type="ECO:0000256" key="10">
    <source>
        <dbReference type="SAM" id="Phobius"/>
    </source>
</evidence>
<evidence type="ECO:0000256" key="6">
    <source>
        <dbReference type="ARBA" id="ARBA00022692"/>
    </source>
</evidence>
<feature type="transmembrane region" description="Helical" evidence="10">
    <location>
        <begin position="161"/>
        <end position="180"/>
    </location>
</feature>
<dbReference type="InterPro" id="IPR045070">
    <property type="entry name" value="MATE_MepA-like"/>
</dbReference>
<evidence type="ECO:0000313" key="11">
    <source>
        <dbReference type="EMBL" id="MCC2137134.1"/>
    </source>
</evidence>
<keyword evidence="12" id="KW-1185">Reference proteome</keyword>
<dbReference type="RefSeq" id="WP_308449427.1">
    <property type="nucleotide sequence ID" value="NZ_JAJEQC010000008.1"/>
</dbReference>
<feature type="transmembrane region" description="Helical" evidence="10">
    <location>
        <begin position="66"/>
        <end position="84"/>
    </location>
</feature>
<keyword evidence="5" id="KW-1003">Cell membrane</keyword>
<feature type="transmembrane region" description="Helical" evidence="10">
    <location>
        <begin position="96"/>
        <end position="115"/>
    </location>
</feature>
<dbReference type="GO" id="GO:0042910">
    <property type="term" value="F:xenobiotic transmembrane transporter activity"/>
    <property type="evidence" value="ECO:0007669"/>
    <property type="project" value="InterPro"/>
</dbReference>
<evidence type="ECO:0000256" key="4">
    <source>
        <dbReference type="ARBA" id="ARBA00022448"/>
    </source>
</evidence>
<feature type="transmembrane region" description="Helical" evidence="10">
    <location>
        <begin position="283"/>
        <end position="306"/>
    </location>
</feature>
<dbReference type="CDD" id="cd13143">
    <property type="entry name" value="MATE_MepA_like"/>
    <property type="match status" value="1"/>
</dbReference>
<keyword evidence="7 10" id="KW-1133">Transmembrane helix</keyword>
<dbReference type="InterPro" id="IPR051327">
    <property type="entry name" value="MATE_MepA_subfamily"/>
</dbReference>
<feature type="transmembrane region" description="Helical" evidence="10">
    <location>
        <begin position="410"/>
        <end position="435"/>
    </location>
</feature>
<keyword evidence="8 10" id="KW-0472">Membrane</keyword>
<evidence type="ECO:0000256" key="7">
    <source>
        <dbReference type="ARBA" id="ARBA00022989"/>
    </source>
</evidence>
<dbReference type="PANTHER" id="PTHR43823:SF3">
    <property type="entry name" value="MULTIDRUG EXPORT PROTEIN MEPA"/>
    <property type="match status" value="1"/>
</dbReference>
<dbReference type="PIRSF" id="PIRSF006603">
    <property type="entry name" value="DinF"/>
    <property type="match status" value="1"/>
</dbReference>
<dbReference type="InterPro" id="IPR048279">
    <property type="entry name" value="MdtK-like"/>
</dbReference>
<evidence type="ECO:0000256" key="1">
    <source>
        <dbReference type="ARBA" id="ARBA00004651"/>
    </source>
</evidence>
<dbReference type="Pfam" id="PF01554">
    <property type="entry name" value="MatE"/>
    <property type="match status" value="2"/>
</dbReference>
<feature type="transmembrane region" description="Helical" evidence="10">
    <location>
        <begin position="12"/>
        <end position="33"/>
    </location>
</feature>
<feature type="transmembrane region" description="Helical" evidence="10">
    <location>
        <begin position="135"/>
        <end position="154"/>
    </location>
</feature>
<dbReference type="Proteomes" id="UP001199424">
    <property type="component" value="Unassembled WGS sequence"/>
</dbReference>
<sequence>MKTEELFERAPVWKSIFKMCLPTVVVMLVMTVYNMADMVFVGQTGIAAQVAAVSLASPFFLLQMTLGTWIGGGGCTVISTALGAKDTEKAKSASAACTLLSLASGVLLGGAALLFPNAFLHFFGADAATWDYTAQYLQILALGTPVVVFSNVFANLVRAEGAVQVAVMLNMLGTVTNIILDPLFISGLNLGVQGAAIATVLGNVLTALGLLFYLRRRNTILTLNMRKAFHMPHVFREIFTLGIPGSVSNLLMSAVNTITNRIVIAYGADTVAEMGAGGKAGMIVAMVVMAIALGVQPMFAYLYGAGNTARLRETFRKSGILAVSLGIVLSVVCFIFRFPICGLFLKDEALVASAAHITALGLLGMPLIGIYYLAVNYLQSVGKAVQASVLSVLRQGAVYVPLLLSLHGMFGLFGVFYAAPAADIFSTLLAILLLYRAIKKDLVSAKPHSPAKAKNTF</sequence>
<keyword evidence="9" id="KW-0046">Antibiotic resistance</keyword>
<comment type="caution">
    <text evidence="11">The sequence shown here is derived from an EMBL/GenBank/DDBJ whole genome shotgun (WGS) entry which is preliminary data.</text>
</comment>
<keyword evidence="6 10" id="KW-0812">Transmembrane</keyword>
<proteinExistence type="inferred from homology"/>
<name>A0AAE3DIT4_9FIRM</name>
<feature type="transmembrane region" description="Helical" evidence="10">
    <location>
        <begin position="318"/>
        <end position="338"/>
    </location>
</feature>
<evidence type="ECO:0000256" key="9">
    <source>
        <dbReference type="ARBA" id="ARBA00023251"/>
    </source>
</evidence>
<evidence type="ECO:0000256" key="2">
    <source>
        <dbReference type="ARBA" id="ARBA00008417"/>
    </source>
</evidence>
<dbReference type="AlphaFoldDB" id="A0AAE3DIT4"/>
<feature type="transmembrane region" description="Helical" evidence="10">
    <location>
        <begin position="385"/>
        <end position="404"/>
    </location>
</feature>
<dbReference type="GO" id="GO:0005886">
    <property type="term" value="C:plasma membrane"/>
    <property type="evidence" value="ECO:0007669"/>
    <property type="project" value="UniProtKB-SubCell"/>
</dbReference>
<feature type="transmembrane region" description="Helical" evidence="10">
    <location>
        <begin position="234"/>
        <end position="252"/>
    </location>
</feature>
<protein>
    <recommendedName>
        <fullName evidence="3">Multidrug export protein MepA</fullName>
    </recommendedName>
</protein>
<dbReference type="NCBIfam" id="TIGR00797">
    <property type="entry name" value="matE"/>
    <property type="match status" value="1"/>
</dbReference>
<accession>A0AAE3DIT4</accession>
<reference evidence="11" key="1">
    <citation type="submission" date="2021-10" db="EMBL/GenBank/DDBJ databases">
        <title>Anaerobic single-cell dispensing facilitates the cultivation of human gut bacteria.</title>
        <authorList>
            <person name="Afrizal A."/>
        </authorList>
    </citation>
    <scope>NUCLEOTIDE SEQUENCE</scope>
    <source>
        <strain evidence="11">CLA-AA-H250</strain>
    </source>
</reference>
<dbReference type="GO" id="GO:0015297">
    <property type="term" value="F:antiporter activity"/>
    <property type="evidence" value="ECO:0007669"/>
    <property type="project" value="InterPro"/>
</dbReference>
<dbReference type="GO" id="GO:0046677">
    <property type="term" value="P:response to antibiotic"/>
    <property type="evidence" value="ECO:0007669"/>
    <property type="project" value="UniProtKB-KW"/>
</dbReference>
<dbReference type="InterPro" id="IPR002528">
    <property type="entry name" value="MATE_fam"/>
</dbReference>
<feature type="transmembrane region" description="Helical" evidence="10">
    <location>
        <begin position="350"/>
        <end position="373"/>
    </location>
</feature>
<keyword evidence="4" id="KW-0813">Transport</keyword>
<evidence type="ECO:0000256" key="5">
    <source>
        <dbReference type="ARBA" id="ARBA00022475"/>
    </source>
</evidence>
<organism evidence="11 12">
    <name type="scientific">Hominenteromicrobium mulieris</name>
    <dbReference type="NCBI Taxonomy" id="2885357"/>
    <lineage>
        <taxon>Bacteria</taxon>
        <taxon>Bacillati</taxon>
        <taxon>Bacillota</taxon>
        <taxon>Clostridia</taxon>
        <taxon>Eubacteriales</taxon>
        <taxon>Oscillospiraceae</taxon>
        <taxon>Hominenteromicrobium</taxon>
    </lineage>
</organism>
<comment type="similarity">
    <text evidence="2">Belongs to the multi antimicrobial extrusion (MATE) (TC 2.A.66.1) family. MepA subfamily.</text>
</comment>
<dbReference type="PANTHER" id="PTHR43823">
    <property type="entry name" value="SPORULATION PROTEIN YKVU"/>
    <property type="match status" value="1"/>
</dbReference>
<evidence type="ECO:0000256" key="3">
    <source>
        <dbReference type="ARBA" id="ARBA00022106"/>
    </source>
</evidence>